<evidence type="ECO:0008006" key="3">
    <source>
        <dbReference type="Google" id="ProtNLM"/>
    </source>
</evidence>
<accession>A0A1I2LDI0</accession>
<proteinExistence type="predicted"/>
<keyword evidence="2" id="KW-1185">Reference proteome</keyword>
<protein>
    <recommendedName>
        <fullName evidence="3">Uracil-DNA glycosylase</fullName>
    </recommendedName>
</protein>
<organism evidence="1 2">
    <name type="scientific">Halobacillus alkaliphilus</name>
    <dbReference type="NCBI Taxonomy" id="396056"/>
    <lineage>
        <taxon>Bacteria</taxon>
        <taxon>Bacillati</taxon>
        <taxon>Bacillota</taxon>
        <taxon>Bacilli</taxon>
        <taxon>Bacillales</taxon>
        <taxon>Bacillaceae</taxon>
        <taxon>Halobacillus</taxon>
    </lineage>
</organism>
<dbReference type="AlphaFoldDB" id="A0A1I2LDI0"/>
<dbReference type="RefSeq" id="WP_089751262.1">
    <property type="nucleotide sequence ID" value="NZ_FOOG01000008.1"/>
</dbReference>
<evidence type="ECO:0000313" key="1">
    <source>
        <dbReference type="EMBL" id="SFF75241.1"/>
    </source>
</evidence>
<gene>
    <name evidence="1" type="ORF">SAMN05216353_10811</name>
</gene>
<dbReference type="OrthoDB" id="9807346at2"/>
<name>A0A1I2LDI0_9BACI</name>
<dbReference type="Proteomes" id="UP000198897">
    <property type="component" value="Unassembled WGS sequence"/>
</dbReference>
<sequence length="73" mass="8656">MKRQVNCFQCKHFHITWNPAFPRACDAYGFKAKEMPSQLVFHVTGIECMEFEPKQSEKREKKPFISSTFDVRL</sequence>
<dbReference type="EMBL" id="FOOG01000008">
    <property type="protein sequence ID" value="SFF75241.1"/>
    <property type="molecule type" value="Genomic_DNA"/>
</dbReference>
<reference evidence="2" key="1">
    <citation type="submission" date="2016-10" db="EMBL/GenBank/DDBJ databases">
        <authorList>
            <person name="Varghese N."/>
            <person name="Submissions S."/>
        </authorList>
    </citation>
    <scope>NUCLEOTIDE SEQUENCE [LARGE SCALE GENOMIC DNA]</scope>
    <source>
        <strain evidence="2">FP5</strain>
    </source>
</reference>
<evidence type="ECO:0000313" key="2">
    <source>
        <dbReference type="Proteomes" id="UP000198897"/>
    </source>
</evidence>